<evidence type="ECO:0000256" key="1">
    <source>
        <dbReference type="ARBA" id="ARBA00004141"/>
    </source>
</evidence>
<dbReference type="GO" id="GO:0008021">
    <property type="term" value="C:synaptic vesicle"/>
    <property type="evidence" value="ECO:0007669"/>
    <property type="project" value="UniProtKB-SubCell"/>
</dbReference>
<dbReference type="OrthoDB" id="63113at2759"/>
<dbReference type="PANTHER" id="PTHR19317">
    <property type="entry name" value="PRENYLATED RAB ACCEPTOR 1-RELATED"/>
    <property type="match status" value="1"/>
</dbReference>
<protein>
    <recommendedName>
        <fullName evidence="7">PRA1 family protein</fullName>
    </recommendedName>
</protein>
<evidence type="ECO:0000256" key="6">
    <source>
        <dbReference type="ARBA" id="ARBA00023136"/>
    </source>
</evidence>
<dbReference type="GeneID" id="110976768"/>
<dbReference type="KEGG" id="aplc:110976768"/>
<evidence type="ECO:0000313" key="9">
    <source>
        <dbReference type="RefSeq" id="XP_022086025.1"/>
    </source>
</evidence>
<keyword evidence="5 7" id="KW-1133">Transmembrane helix</keyword>
<comment type="similarity">
    <text evidence="3 7">Belongs to the PRA1 family.</text>
</comment>
<dbReference type="AlphaFoldDB" id="A0A8B7Y156"/>
<feature type="transmembrane region" description="Helical" evidence="7">
    <location>
        <begin position="152"/>
        <end position="171"/>
    </location>
</feature>
<evidence type="ECO:0000256" key="7">
    <source>
        <dbReference type="RuleBase" id="RU363107"/>
    </source>
</evidence>
<dbReference type="GO" id="GO:0005794">
    <property type="term" value="C:Golgi apparatus"/>
    <property type="evidence" value="ECO:0007669"/>
    <property type="project" value="TreeGrafter"/>
</dbReference>
<sequence length="191" mass="21586">MAEVEEEISGDIVVPETEEKPGMSITLSNAGAREWIQKKRASVRPWTEFLKTSQFSKPKSVKEVTSRVVSNIETYQSNYLFVFVGLLVYCLLTSPLLIVALVVLFGACYWIRVRNDSKKLALFGYEFTVFQQYGVVGLLSFPLFYIAGATSAVFWVIGASFFFIMLHAVMFEPLGERDDDEITMEEVSFGQ</sequence>
<evidence type="ECO:0000256" key="3">
    <source>
        <dbReference type="ARBA" id="ARBA00006483"/>
    </source>
</evidence>
<proteinExistence type="inferred from homology"/>
<reference evidence="9" key="1">
    <citation type="submission" date="2025-08" db="UniProtKB">
        <authorList>
            <consortium name="RefSeq"/>
        </authorList>
    </citation>
    <scope>IDENTIFICATION</scope>
</reference>
<dbReference type="Proteomes" id="UP000694845">
    <property type="component" value="Unplaced"/>
</dbReference>
<dbReference type="PANTHER" id="PTHR19317:SF0">
    <property type="entry name" value="PRENYLATED RAB ACCEPTOR PROTEIN 1"/>
    <property type="match status" value="1"/>
</dbReference>
<comment type="subcellular location">
    <subcellularLocation>
        <location evidence="2">Cytoplasmic vesicle</location>
        <location evidence="2">Secretory vesicle</location>
        <location evidence="2">Synaptic vesicle</location>
    </subcellularLocation>
    <subcellularLocation>
        <location evidence="1 7">Membrane</location>
        <topology evidence="1 7">Multi-pass membrane protein</topology>
    </subcellularLocation>
</comment>
<accession>A0A8B7Y156</accession>
<keyword evidence="6 7" id="KW-0472">Membrane</keyword>
<organism evidence="8 9">
    <name type="scientific">Acanthaster planci</name>
    <name type="common">Crown-of-thorns starfish</name>
    <dbReference type="NCBI Taxonomy" id="133434"/>
    <lineage>
        <taxon>Eukaryota</taxon>
        <taxon>Metazoa</taxon>
        <taxon>Echinodermata</taxon>
        <taxon>Eleutherozoa</taxon>
        <taxon>Asterozoa</taxon>
        <taxon>Asteroidea</taxon>
        <taxon>Valvatacea</taxon>
        <taxon>Valvatida</taxon>
        <taxon>Acanthasteridae</taxon>
        <taxon>Acanthaster</taxon>
    </lineage>
</organism>
<name>A0A8B7Y156_ACAPL</name>
<feature type="transmembrane region" description="Helical" evidence="7">
    <location>
        <begin position="123"/>
        <end position="146"/>
    </location>
</feature>
<dbReference type="GO" id="GO:0016020">
    <property type="term" value="C:membrane"/>
    <property type="evidence" value="ECO:0007669"/>
    <property type="project" value="UniProtKB-SubCell"/>
</dbReference>
<evidence type="ECO:0000256" key="5">
    <source>
        <dbReference type="ARBA" id="ARBA00022989"/>
    </source>
</evidence>
<evidence type="ECO:0000313" key="8">
    <source>
        <dbReference type="Proteomes" id="UP000694845"/>
    </source>
</evidence>
<keyword evidence="4 7" id="KW-0812">Transmembrane</keyword>
<dbReference type="Pfam" id="PF03208">
    <property type="entry name" value="PRA1"/>
    <property type="match status" value="1"/>
</dbReference>
<feature type="transmembrane region" description="Helical" evidence="7">
    <location>
        <begin position="79"/>
        <end position="111"/>
    </location>
</feature>
<evidence type="ECO:0000256" key="4">
    <source>
        <dbReference type="ARBA" id="ARBA00022692"/>
    </source>
</evidence>
<evidence type="ECO:0000256" key="2">
    <source>
        <dbReference type="ARBA" id="ARBA00004234"/>
    </source>
</evidence>
<dbReference type="RefSeq" id="XP_022086025.1">
    <property type="nucleotide sequence ID" value="XM_022230333.1"/>
</dbReference>
<gene>
    <name evidence="9" type="primary">LOC110976768</name>
</gene>
<keyword evidence="8" id="KW-1185">Reference proteome</keyword>
<dbReference type="OMA" id="PWTVFFN"/>
<dbReference type="InterPro" id="IPR004895">
    <property type="entry name" value="Prenylated_rab_accept_PRA1"/>
</dbReference>